<organism evidence="2 3">
    <name type="scientific">Wenxinia saemankumensis</name>
    <dbReference type="NCBI Taxonomy" id="1447782"/>
    <lineage>
        <taxon>Bacteria</taxon>
        <taxon>Pseudomonadati</taxon>
        <taxon>Pseudomonadota</taxon>
        <taxon>Alphaproteobacteria</taxon>
        <taxon>Rhodobacterales</taxon>
        <taxon>Roseobacteraceae</taxon>
        <taxon>Wenxinia</taxon>
    </lineage>
</organism>
<protein>
    <recommendedName>
        <fullName evidence="4">DUF4177 domain-containing protein</fullName>
    </recommendedName>
</protein>
<dbReference type="AlphaFoldDB" id="A0A1M6FKC5"/>
<accession>A0A1M6FKC5</accession>
<sequence length="93" mass="10013">MRLLILSLLLALAAGAARAECYADFKAKRDDPLRLMYGVSEVTGADCSTGAAAQQLQPVLAADGWELLEVVGTFGADGLNEREEDAGEYFLRY</sequence>
<evidence type="ECO:0000256" key="1">
    <source>
        <dbReference type="SAM" id="SignalP"/>
    </source>
</evidence>
<name>A0A1M6FKC5_9RHOB</name>
<feature type="chain" id="PRO_5013200721" description="DUF4177 domain-containing protein" evidence="1">
    <location>
        <begin position="20"/>
        <end position="93"/>
    </location>
</feature>
<dbReference type="EMBL" id="FQYO01000004">
    <property type="protein sequence ID" value="SHI98116.1"/>
    <property type="molecule type" value="Genomic_DNA"/>
</dbReference>
<dbReference type="RefSeq" id="WP_073330583.1">
    <property type="nucleotide sequence ID" value="NZ_FQYO01000004.1"/>
</dbReference>
<dbReference type="Proteomes" id="UP000184292">
    <property type="component" value="Unassembled WGS sequence"/>
</dbReference>
<keyword evidence="3" id="KW-1185">Reference proteome</keyword>
<proteinExistence type="predicted"/>
<dbReference type="STRING" id="1447782.SAMN05444417_2365"/>
<keyword evidence="1" id="KW-0732">Signal</keyword>
<dbReference type="OrthoDB" id="7745874at2"/>
<evidence type="ECO:0000313" key="3">
    <source>
        <dbReference type="Proteomes" id="UP000184292"/>
    </source>
</evidence>
<evidence type="ECO:0008006" key="4">
    <source>
        <dbReference type="Google" id="ProtNLM"/>
    </source>
</evidence>
<evidence type="ECO:0000313" key="2">
    <source>
        <dbReference type="EMBL" id="SHI98116.1"/>
    </source>
</evidence>
<gene>
    <name evidence="2" type="ORF">SAMN05444417_2365</name>
</gene>
<feature type="signal peptide" evidence="1">
    <location>
        <begin position="1"/>
        <end position="19"/>
    </location>
</feature>
<reference evidence="2 3" key="1">
    <citation type="submission" date="2016-11" db="EMBL/GenBank/DDBJ databases">
        <authorList>
            <person name="Jaros S."/>
            <person name="Januszkiewicz K."/>
            <person name="Wedrychowicz H."/>
        </authorList>
    </citation>
    <scope>NUCLEOTIDE SEQUENCE [LARGE SCALE GENOMIC DNA]</scope>
    <source>
        <strain evidence="2 3">DSM 100565</strain>
    </source>
</reference>